<protein>
    <submittedName>
        <fullName evidence="7">L-galactonate transporter</fullName>
    </submittedName>
</protein>
<dbReference type="SUPFAM" id="SSF103473">
    <property type="entry name" value="MFS general substrate transporter"/>
    <property type="match status" value="1"/>
</dbReference>
<keyword evidence="3 5" id="KW-1133">Transmembrane helix</keyword>
<feature type="transmembrane region" description="Helical" evidence="5">
    <location>
        <begin position="61"/>
        <end position="80"/>
    </location>
</feature>
<feature type="domain" description="Major facilitator superfamily (MFS) profile" evidence="6">
    <location>
        <begin position="23"/>
        <end position="409"/>
    </location>
</feature>
<evidence type="ECO:0000313" key="7">
    <source>
        <dbReference type="EMBL" id="CAG4924777.1"/>
    </source>
</evidence>
<organism evidence="7 8">
    <name type="scientific">Paraburkholderia saeva</name>
    <dbReference type="NCBI Taxonomy" id="2777537"/>
    <lineage>
        <taxon>Bacteria</taxon>
        <taxon>Pseudomonadati</taxon>
        <taxon>Pseudomonadota</taxon>
        <taxon>Betaproteobacteria</taxon>
        <taxon>Burkholderiales</taxon>
        <taxon>Burkholderiaceae</taxon>
        <taxon>Paraburkholderia</taxon>
    </lineage>
</organism>
<comment type="caution">
    <text evidence="7">The sequence shown here is derived from an EMBL/GenBank/DDBJ whole genome shotgun (WGS) entry which is preliminary data.</text>
</comment>
<feature type="transmembrane region" description="Helical" evidence="5">
    <location>
        <begin position="227"/>
        <end position="252"/>
    </location>
</feature>
<dbReference type="PROSITE" id="PS00216">
    <property type="entry name" value="SUGAR_TRANSPORT_1"/>
    <property type="match status" value="2"/>
</dbReference>
<reference evidence="7" key="1">
    <citation type="submission" date="2021-04" db="EMBL/GenBank/DDBJ databases">
        <authorList>
            <person name="Vanwijnsberghe S."/>
        </authorList>
    </citation>
    <scope>NUCLEOTIDE SEQUENCE</scope>
    <source>
        <strain evidence="7">LMG 31841</strain>
    </source>
</reference>
<dbReference type="RefSeq" id="WP_228883520.1">
    <property type="nucleotide sequence ID" value="NZ_CAJQZC010000015.1"/>
</dbReference>
<dbReference type="Gene3D" id="1.20.1250.20">
    <property type="entry name" value="MFS general substrate transporter like domains"/>
    <property type="match status" value="2"/>
</dbReference>
<evidence type="ECO:0000256" key="3">
    <source>
        <dbReference type="ARBA" id="ARBA00022989"/>
    </source>
</evidence>
<dbReference type="Proteomes" id="UP000789704">
    <property type="component" value="Unassembled WGS sequence"/>
</dbReference>
<dbReference type="PROSITE" id="PS50850">
    <property type="entry name" value="MFS"/>
    <property type="match status" value="1"/>
</dbReference>
<dbReference type="Pfam" id="PF07690">
    <property type="entry name" value="MFS_1"/>
    <property type="match status" value="1"/>
</dbReference>
<feature type="transmembrane region" description="Helical" evidence="5">
    <location>
        <begin position="178"/>
        <end position="198"/>
    </location>
</feature>
<feature type="transmembrane region" description="Helical" evidence="5">
    <location>
        <begin position="119"/>
        <end position="140"/>
    </location>
</feature>
<keyword evidence="4 5" id="KW-0472">Membrane</keyword>
<feature type="transmembrane region" description="Helical" evidence="5">
    <location>
        <begin position="92"/>
        <end position="113"/>
    </location>
</feature>
<accession>A0A9N8S1R0</accession>
<dbReference type="InterPro" id="IPR011701">
    <property type="entry name" value="MFS"/>
</dbReference>
<feature type="transmembrane region" description="Helical" evidence="5">
    <location>
        <begin position="319"/>
        <end position="338"/>
    </location>
</feature>
<name>A0A9N8S1R0_9BURK</name>
<evidence type="ECO:0000313" key="8">
    <source>
        <dbReference type="Proteomes" id="UP000789704"/>
    </source>
</evidence>
<dbReference type="InterPro" id="IPR020846">
    <property type="entry name" value="MFS_dom"/>
</dbReference>
<evidence type="ECO:0000256" key="2">
    <source>
        <dbReference type="ARBA" id="ARBA00022692"/>
    </source>
</evidence>
<evidence type="ECO:0000256" key="1">
    <source>
        <dbReference type="ARBA" id="ARBA00004141"/>
    </source>
</evidence>
<keyword evidence="2 5" id="KW-0812">Transmembrane</keyword>
<dbReference type="PANTHER" id="PTHR23508:SF10">
    <property type="entry name" value="CARBOXYLIC ACID TRANSPORTER PROTEIN HOMOLOG"/>
    <property type="match status" value="1"/>
</dbReference>
<feature type="transmembrane region" description="Helical" evidence="5">
    <location>
        <begin position="350"/>
        <end position="373"/>
    </location>
</feature>
<dbReference type="PANTHER" id="PTHR23508">
    <property type="entry name" value="CARBOXYLIC ACID TRANSPORTER PROTEIN HOMOLOG"/>
    <property type="match status" value="1"/>
</dbReference>
<evidence type="ECO:0000259" key="6">
    <source>
        <dbReference type="PROSITE" id="PS50850"/>
    </source>
</evidence>
<feature type="transmembrane region" description="Helical" evidence="5">
    <location>
        <begin position="385"/>
        <end position="405"/>
    </location>
</feature>
<feature type="transmembrane region" description="Helical" evidence="5">
    <location>
        <begin position="295"/>
        <end position="313"/>
    </location>
</feature>
<comment type="subcellular location">
    <subcellularLocation>
        <location evidence="1">Membrane</location>
        <topology evidence="1">Multi-pass membrane protein</topology>
    </subcellularLocation>
</comment>
<dbReference type="GO" id="GO:0005886">
    <property type="term" value="C:plasma membrane"/>
    <property type="evidence" value="ECO:0007669"/>
    <property type="project" value="TreeGrafter"/>
</dbReference>
<evidence type="ECO:0000256" key="5">
    <source>
        <dbReference type="SAM" id="Phobius"/>
    </source>
</evidence>
<feature type="transmembrane region" description="Helical" evidence="5">
    <location>
        <begin position="264"/>
        <end position="283"/>
    </location>
</feature>
<keyword evidence="8" id="KW-1185">Reference proteome</keyword>
<dbReference type="GO" id="GO:0046943">
    <property type="term" value="F:carboxylic acid transmembrane transporter activity"/>
    <property type="evidence" value="ECO:0007669"/>
    <property type="project" value="TreeGrafter"/>
</dbReference>
<gene>
    <name evidence="7" type="primary">lgoT_2</name>
    <name evidence="7" type="ORF">LMG31841_05419</name>
</gene>
<dbReference type="AlphaFoldDB" id="A0A9N8S1R0"/>
<dbReference type="EMBL" id="CAJQZC010000015">
    <property type="protein sequence ID" value="CAG4924777.1"/>
    <property type="molecule type" value="Genomic_DNA"/>
</dbReference>
<evidence type="ECO:0000256" key="4">
    <source>
        <dbReference type="ARBA" id="ARBA00023136"/>
    </source>
</evidence>
<proteinExistence type="predicted"/>
<feature type="transmembrane region" description="Helical" evidence="5">
    <location>
        <begin position="152"/>
        <end position="172"/>
    </location>
</feature>
<sequence length="427" mass="45699">MKWKLEKDSTKAKSHDTAYEWKVLVLMGLGFGLVGFDRWLIAPLFPSIMQDLNLNYQQLGNLFGILSFAWGLWAILAGPISDRIGRKKILTFTLLVFSLLSCLSGFATGFASLMAMRALMGVAEGAFTPVSIATVGEASLPSRRGLNQGLQMGMFSIFGMGLAPIVATQLLRVVSWNWVFLISAAPGFVVALFTWLTLRQDSHSAPAYAASQRPDARWTEIFRSRNVCLGGIAILGAMAGMFILSAMVPSYLAEVLHVGTQRMGWIVSATGFGGTLGLFTMVLPSDYIGRRPVAIYGFVVSAALLFLFTHVSADHPWLLFWLLFLISAFALPLISLLCGPIATEAAPVGLVASSVGFVVGVGEIFGGGLAPVIGGAIAEHHGLRATLYFACGMLILGAVASVFLLETAPRRRRSSVATSVSAVRTPS</sequence>
<dbReference type="InterPro" id="IPR005829">
    <property type="entry name" value="Sugar_transporter_CS"/>
</dbReference>
<dbReference type="InterPro" id="IPR036259">
    <property type="entry name" value="MFS_trans_sf"/>
</dbReference>
<feature type="transmembrane region" description="Helical" evidence="5">
    <location>
        <begin position="21"/>
        <end position="41"/>
    </location>
</feature>